<feature type="compositionally biased region" description="Polar residues" evidence="4">
    <location>
        <begin position="93"/>
        <end position="112"/>
    </location>
</feature>
<keyword evidence="1" id="KW-0346">Stress response</keyword>
<dbReference type="CDD" id="cd06464">
    <property type="entry name" value="ACD_sHsps-like"/>
    <property type="match status" value="1"/>
</dbReference>
<dbReference type="VEuPathDB" id="FungiDB:ASPZODRAFT_63163"/>
<dbReference type="InterPro" id="IPR002068">
    <property type="entry name" value="A-crystallin/Hsp20_dom"/>
</dbReference>
<dbReference type="InterPro" id="IPR008978">
    <property type="entry name" value="HSP20-like_chaperone"/>
</dbReference>
<evidence type="ECO:0000259" key="5">
    <source>
        <dbReference type="PROSITE" id="PS01031"/>
    </source>
</evidence>
<dbReference type="EMBL" id="KV878340">
    <property type="protein sequence ID" value="OJJ47436.1"/>
    <property type="molecule type" value="Genomic_DNA"/>
</dbReference>
<dbReference type="SUPFAM" id="SSF49764">
    <property type="entry name" value="HSP20-like chaperones"/>
    <property type="match status" value="1"/>
</dbReference>
<dbReference type="AlphaFoldDB" id="A0A1L9SK19"/>
<dbReference type="PANTHER" id="PTHR11527">
    <property type="entry name" value="HEAT-SHOCK PROTEIN 20 FAMILY MEMBER"/>
    <property type="match status" value="1"/>
</dbReference>
<evidence type="ECO:0000256" key="4">
    <source>
        <dbReference type="SAM" id="MobiDB-lite"/>
    </source>
</evidence>
<dbReference type="OrthoDB" id="1431247at2759"/>
<dbReference type="InterPro" id="IPR031107">
    <property type="entry name" value="Small_HSP"/>
</dbReference>
<evidence type="ECO:0000256" key="1">
    <source>
        <dbReference type="ARBA" id="ARBA00023016"/>
    </source>
</evidence>
<evidence type="ECO:0000256" key="3">
    <source>
        <dbReference type="RuleBase" id="RU003616"/>
    </source>
</evidence>
<keyword evidence="7" id="KW-1185">Reference proteome</keyword>
<dbReference type="RefSeq" id="XP_022581946.1">
    <property type="nucleotide sequence ID" value="XM_022729130.1"/>
</dbReference>
<comment type="similarity">
    <text evidence="2 3">Belongs to the small heat shock protein (HSP20) family.</text>
</comment>
<dbReference type="PROSITE" id="PS01031">
    <property type="entry name" value="SHSP"/>
    <property type="match status" value="1"/>
</dbReference>
<evidence type="ECO:0000313" key="6">
    <source>
        <dbReference type="EMBL" id="OJJ47436.1"/>
    </source>
</evidence>
<dbReference type="Proteomes" id="UP000184188">
    <property type="component" value="Unassembled WGS sequence"/>
</dbReference>
<feature type="domain" description="SHSP" evidence="5">
    <location>
        <begin position="39"/>
        <end position="198"/>
    </location>
</feature>
<proteinExistence type="inferred from homology"/>
<feature type="region of interest" description="Disordered" evidence="4">
    <location>
        <begin position="93"/>
        <end position="121"/>
    </location>
</feature>
<gene>
    <name evidence="6" type="ORF">ASPZODRAFT_63163</name>
</gene>
<reference evidence="7" key="1">
    <citation type="journal article" date="2017" name="Genome Biol.">
        <title>Comparative genomics reveals high biological diversity and specific adaptations in the industrially and medically important fungal genus Aspergillus.</title>
        <authorList>
            <person name="de Vries R.P."/>
            <person name="Riley R."/>
            <person name="Wiebenga A."/>
            <person name="Aguilar-Osorio G."/>
            <person name="Amillis S."/>
            <person name="Uchima C.A."/>
            <person name="Anderluh G."/>
            <person name="Asadollahi M."/>
            <person name="Askin M."/>
            <person name="Barry K."/>
            <person name="Battaglia E."/>
            <person name="Bayram O."/>
            <person name="Benocci T."/>
            <person name="Braus-Stromeyer S.A."/>
            <person name="Caldana C."/>
            <person name="Canovas D."/>
            <person name="Cerqueira G.C."/>
            <person name="Chen F."/>
            <person name="Chen W."/>
            <person name="Choi C."/>
            <person name="Clum A."/>
            <person name="Dos Santos R.A."/>
            <person name="Damasio A.R."/>
            <person name="Diallinas G."/>
            <person name="Emri T."/>
            <person name="Fekete E."/>
            <person name="Flipphi M."/>
            <person name="Freyberg S."/>
            <person name="Gallo A."/>
            <person name="Gournas C."/>
            <person name="Habgood R."/>
            <person name="Hainaut M."/>
            <person name="Harispe M.L."/>
            <person name="Henrissat B."/>
            <person name="Hilden K.S."/>
            <person name="Hope R."/>
            <person name="Hossain A."/>
            <person name="Karabika E."/>
            <person name="Karaffa L."/>
            <person name="Karanyi Z."/>
            <person name="Krasevec N."/>
            <person name="Kuo A."/>
            <person name="Kusch H."/>
            <person name="LaButti K."/>
            <person name="Lagendijk E.L."/>
            <person name="Lapidus A."/>
            <person name="Levasseur A."/>
            <person name="Lindquist E."/>
            <person name="Lipzen A."/>
            <person name="Logrieco A.F."/>
            <person name="MacCabe A."/>
            <person name="Maekelae M.R."/>
            <person name="Malavazi I."/>
            <person name="Melin P."/>
            <person name="Meyer V."/>
            <person name="Mielnichuk N."/>
            <person name="Miskei M."/>
            <person name="Molnar A.P."/>
            <person name="Mule G."/>
            <person name="Ngan C.Y."/>
            <person name="Orejas M."/>
            <person name="Orosz E."/>
            <person name="Ouedraogo J.P."/>
            <person name="Overkamp K.M."/>
            <person name="Park H.-S."/>
            <person name="Perrone G."/>
            <person name="Piumi F."/>
            <person name="Punt P.J."/>
            <person name="Ram A.F."/>
            <person name="Ramon A."/>
            <person name="Rauscher S."/>
            <person name="Record E."/>
            <person name="Riano-Pachon D.M."/>
            <person name="Robert V."/>
            <person name="Roehrig J."/>
            <person name="Ruller R."/>
            <person name="Salamov A."/>
            <person name="Salih N.S."/>
            <person name="Samson R.A."/>
            <person name="Sandor E."/>
            <person name="Sanguinetti M."/>
            <person name="Schuetze T."/>
            <person name="Sepcic K."/>
            <person name="Shelest E."/>
            <person name="Sherlock G."/>
            <person name="Sophianopoulou V."/>
            <person name="Squina F.M."/>
            <person name="Sun H."/>
            <person name="Susca A."/>
            <person name="Todd R.B."/>
            <person name="Tsang A."/>
            <person name="Unkles S.E."/>
            <person name="van de Wiele N."/>
            <person name="van Rossen-Uffink D."/>
            <person name="Oliveira J.V."/>
            <person name="Vesth T.C."/>
            <person name="Visser J."/>
            <person name="Yu J.-H."/>
            <person name="Zhou M."/>
            <person name="Andersen M.R."/>
            <person name="Archer D.B."/>
            <person name="Baker S.E."/>
            <person name="Benoit I."/>
            <person name="Brakhage A.A."/>
            <person name="Braus G.H."/>
            <person name="Fischer R."/>
            <person name="Frisvad J.C."/>
            <person name="Goldman G.H."/>
            <person name="Houbraken J."/>
            <person name="Oakley B."/>
            <person name="Pocsi I."/>
            <person name="Scazzocchio C."/>
            <person name="Seiboth B."/>
            <person name="vanKuyk P.A."/>
            <person name="Wortman J."/>
            <person name="Dyer P.S."/>
            <person name="Grigoriev I.V."/>
        </authorList>
    </citation>
    <scope>NUCLEOTIDE SEQUENCE [LARGE SCALE GENOMIC DNA]</scope>
    <source>
        <strain evidence="7">CBS 506.65</strain>
    </source>
</reference>
<evidence type="ECO:0000313" key="7">
    <source>
        <dbReference type="Proteomes" id="UP000184188"/>
    </source>
</evidence>
<sequence>MAFISRFPTGEVASIFRLLDDFDAYRSDNTKRCQRQQKSRLRSFSPSFDVRETENSFFLDGELPGLDQRDVEIEFSDPYTLVIKGHVERNYSTTSNEAVENEGPSSSKSHQATVEEDNDDDEYDYASVEATESKVPETKPEPSYKYLVAERSMGDFNRTFTFSTRVDQDAVRASLRNGILSVTVPKANTPKTKKIRVE</sequence>
<dbReference type="STRING" id="1073090.A0A1L9SK19"/>
<accession>A0A1L9SK19</accession>
<dbReference type="Pfam" id="PF00011">
    <property type="entry name" value="HSP20"/>
    <property type="match status" value="1"/>
</dbReference>
<protein>
    <recommendedName>
        <fullName evidence="5">SHSP domain-containing protein</fullName>
    </recommendedName>
</protein>
<name>A0A1L9SK19_9EURO</name>
<organism evidence="6 7">
    <name type="scientific">Penicilliopsis zonata CBS 506.65</name>
    <dbReference type="NCBI Taxonomy" id="1073090"/>
    <lineage>
        <taxon>Eukaryota</taxon>
        <taxon>Fungi</taxon>
        <taxon>Dikarya</taxon>
        <taxon>Ascomycota</taxon>
        <taxon>Pezizomycotina</taxon>
        <taxon>Eurotiomycetes</taxon>
        <taxon>Eurotiomycetidae</taxon>
        <taxon>Eurotiales</taxon>
        <taxon>Aspergillaceae</taxon>
        <taxon>Penicilliopsis</taxon>
    </lineage>
</organism>
<evidence type="ECO:0000256" key="2">
    <source>
        <dbReference type="PROSITE-ProRule" id="PRU00285"/>
    </source>
</evidence>
<dbReference type="Gene3D" id="2.60.40.790">
    <property type="match status" value="1"/>
</dbReference>
<dbReference type="GeneID" id="34615594"/>